<dbReference type="EMBL" id="JAEKFT010000036">
    <property type="protein sequence ID" value="MBT0963717.1"/>
    <property type="molecule type" value="Genomic_DNA"/>
</dbReference>
<dbReference type="AlphaFoldDB" id="A0A944DDX4"/>
<evidence type="ECO:0000313" key="10">
    <source>
        <dbReference type="Proteomes" id="UP000694660"/>
    </source>
</evidence>
<dbReference type="NCBIfam" id="NF001933">
    <property type="entry name" value="PRK00711.1"/>
    <property type="match status" value="1"/>
</dbReference>
<organism evidence="9 10">
    <name type="scientific">Denitromonas iodatirespirans</name>
    <dbReference type="NCBI Taxonomy" id="2795389"/>
    <lineage>
        <taxon>Bacteria</taxon>
        <taxon>Pseudomonadati</taxon>
        <taxon>Pseudomonadota</taxon>
        <taxon>Betaproteobacteria</taxon>
        <taxon>Rhodocyclales</taxon>
        <taxon>Zoogloeaceae</taxon>
        <taxon>Denitromonas</taxon>
    </lineage>
</organism>
<sequence length="436" mass="47576">MDVIVLGSGVIGTSTAYYLARNGARVTVLERQPGPALETSYANAGQVSPGYSTPWAAPGIPLKAMKWLFQRHAPLAIRPDGTRFQLEWMMAMLRNCAADRYTVNKSRMMRLAEYSRDCLRALRVDTGLDYESRTRGTLQLFRSQAQVDAAKRDIEVLTDFGVPFELLDRDQIAGAEPALAHARDKLAGGLRLPNDETGDCHLFTRRLAEMATELGVDFRFGQAVDGLIVDNGRIGGVRVGDEVLRADRYVLAFGSYSRDFLAPLGLKLPVYPVKGYSLTIPMTNAEAAPVSTVLDETYKVALTRFDDRIRVGGMAELAGFDLSLNPRRRQTLEMVVNDLFPGSGDVPAAEFWTGLRPMTPDSTPIVGATDYPNLYLNTGHGTLGWTMACGSGKLVADLVADRPADISTDGLSLDRYRTSAAAQRAPRLQGAHRSAA</sequence>
<keyword evidence="4 7" id="KW-0274">FAD</keyword>
<dbReference type="HAMAP" id="MF_01202">
    <property type="entry name" value="DadA"/>
    <property type="match status" value="1"/>
</dbReference>
<evidence type="ECO:0000256" key="3">
    <source>
        <dbReference type="ARBA" id="ARBA00022630"/>
    </source>
</evidence>
<dbReference type="Pfam" id="PF01266">
    <property type="entry name" value="DAO"/>
    <property type="match status" value="1"/>
</dbReference>
<dbReference type="GO" id="GO:0005886">
    <property type="term" value="C:plasma membrane"/>
    <property type="evidence" value="ECO:0007669"/>
    <property type="project" value="TreeGrafter"/>
</dbReference>
<dbReference type="Gene3D" id="3.30.9.10">
    <property type="entry name" value="D-Amino Acid Oxidase, subunit A, domain 2"/>
    <property type="match status" value="1"/>
</dbReference>
<dbReference type="FunFam" id="3.50.50.60:FF:000020">
    <property type="entry name" value="D-amino acid dehydrogenase"/>
    <property type="match status" value="1"/>
</dbReference>
<name>A0A944DDX4_DENI1</name>
<dbReference type="GO" id="GO:0005737">
    <property type="term" value="C:cytoplasm"/>
    <property type="evidence" value="ECO:0007669"/>
    <property type="project" value="TreeGrafter"/>
</dbReference>
<proteinExistence type="inferred from homology"/>
<dbReference type="InterPro" id="IPR006076">
    <property type="entry name" value="FAD-dep_OxRdtase"/>
</dbReference>
<comment type="function">
    <text evidence="7">Oxidative deamination of D-amino acids.</text>
</comment>
<feature type="binding site" evidence="7">
    <location>
        <begin position="3"/>
        <end position="17"/>
    </location>
    <ligand>
        <name>FAD</name>
        <dbReference type="ChEBI" id="CHEBI:57692"/>
    </ligand>
</feature>
<dbReference type="GO" id="GO:0055130">
    <property type="term" value="P:D-alanine catabolic process"/>
    <property type="evidence" value="ECO:0007669"/>
    <property type="project" value="TreeGrafter"/>
</dbReference>
<keyword evidence="5 7" id="KW-0560">Oxidoreductase</keyword>
<dbReference type="Gene3D" id="3.50.50.60">
    <property type="entry name" value="FAD/NAD(P)-binding domain"/>
    <property type="match status" value="2"/>
</dbReference>
<dbReference type="SUPFAM" id="SSF54373">
    <property type="entry name" value="FAD-linked reductases, C-terminal domain"/>
    <property type="match status" value="1"/>
</dbReference>
<keyword evidence="3 7" id="KW-0285">Flavoprotein</keyword>
<accession>A0A944DDX4</accession>
<dbReference type="SUPFAM" id="SSF51905">
    <property type="entry name" value="FAD/NAD(P)-binding domain"/>
    <property type="match status" value="1"/>
</dbReference>
<dbReference type="PANTHER" id="PTHR13847">
    <property type="entry name" value="SARCOSINE DEHYDROGENASE-RELATED"/>
    <property type="match status" value="1"/>
</dbReference>
<dbReference type="PANTHER" id="PTHR13847:SF280">
    <property type="entry name" value="D-AMINO ACID DEHYDROGENASE"/>
    <property type="match status" value="1"/>
</dbReference>
<dbReference type="Proteomes" id="UP000694660">
    <property type="component" value="Unassembled WGS sequence"/>
</dbReference>
<dbReference type="InterPro" id="IPR036188">
    <property type="entry name" value="FAD/NAD-bd_sf"/>
</dbReference>
<comment type="cofactor">
    <cofactor evidence="1 7">
        <name>FAD</name>
        <dbReference type="ChEBI" id="CHEBI:57692"/>
    </cofactor>
</comment>
<dbReference type="GO" id="GO:0008718">
    <property type="term" value="F:D-amino-acid dehydrogenase activity"/>
    <property type="evidence" value="ECO:0007669"/>
    <property type="project" value="UniProtKB-UniRule"/>
</dbReference>
<dbReference type="EC" id="1.4.99.-" evidence="7"/>
<dbReference type="InterPro" id="IPR023080">
    <property type="entry name" value="DadA"/>
</dbReference>
<protein>
    <recommendedName>
        <fullName evidence="7">D-amino acid dehydrogenase</fullName>
        <ecNumber evidence="7">1.4.99.-</ecNumber>
    </recommendedName>
</protein>
<evidence type="ECO:0000256" key="7">
    <source>
        <dbReference type="HAMAP-Rule" id="MF_01202"/>
    </source>
</evidence>
<evidence type="ECO:0000256" key="6">
    <source>
        <dbReference type="ARBA" id="ARBA00047884"/>
    </source>
</evidence>
<evidence type="ECO:0000256" key="2">
    <source>
        <dbReference type="ARBA" id="ARBA00009410"/>
    </source>
</evidence>
<evidence type="ECO:0000256" key="5">
    <source>
        <dbReference type="ARBA" id="ARBA00023002"/>
    </source>
</evidence>
<comment type="caution">
    <text evidence="9">The sequence shown here is derived from an EMBL/GenBank/DDBJ whole genome shotgun (WGS) entry which is preliminary data.</text>
</comment>
<comment type="similarity">
    <text evidence="2 7">Belongs to the DadA oxidoreductase family.</text>
</comment>
<reference evidence="10" key="1">
    <citation type="journal article" date="2022" name="ISME J.">
        <title>Genetic and phylogenetic analysis of dissimilatory iodate-reducing bacteria identifies potential niches across the world's oceans.</title>
        <authorList>
            <person name="Reyes-Umana V."/>
            <person name="Henning Z."/>
            <person name="Lee K."/>
            <person name="Barnum T.P."/>
            <person name="Coates J.D."/>
        </authorList>
    </citation>
    <scope>NUCLEOTIDE SEQUENCE [LARGE SCALE GENOMIC DNA]</scope>
    <source>
        <strain evidence="10">IR12</strain>
    </source>
</reference>
<feature type="domain" description="FAD dependent oxidoreductase" evidence="8">
    <location>
        <begin position="2"/>
        <end position="398"/>
    </location>
</feature>
<gene>
    <name evidence="7" type="primary">dadA</name>
    <name evidence="9" type="ORF">I8J34_21260</name>
</gene>
<evidence type="ECO:0000313" key="9">
    <source>
        <dbReference type="EMBL" id="MBT0963717.1"/>
    </source>
</evidence>
<evidence type="ECO:0000259" key="8">
    <source>
        <dbReference type="Pfam" id="PF01266"/>
    </source>
</evidence>
<evidence type="ECO:0000256" key="4">
    <source>
        <dbReference type="ARBA" id="ARBA00022827"/>
    </source>
</evidence>
<dbReference type="RefSeq" id="WP_214363648.1">
    <property type="nucleotide sequence ID" value="NZ_JAEKFT010000036.1"/>
</dbReference>
<keyword evidence="10" id="KW-1185">Reference proteome</keyword>
<comment type="catalytic activity">
    <reaction evidence="6 7">
        <text>a D-alpha-amino acid + A + H2O = a 2-oxocarboxylate + AH2 + NH4(+)</text>
        <dbReference type="Rhea" id="RHEA:18125"/>
        <dbReference type="ChEBI" id="CHEBI:13193"/>
        <dbReference type="ChEBI" id="CHEBI:15377"/>
        <dbReference type="ChEBI" id="CHEBI:17499"/>
        <dbReference type="ChEBI" id="CHEBI:28938"/>
        <dbReference type="ChEBI" id="CHEBI:35179"/>
        <dbReference type="ChEBI" id="CHEBI:59871"/>
    </reaction>
</comment>
<evidence type="ECO:0000256" key="1">
    <source>
        <dbReference type="ARBA" id="ARBA00001974"/>
    </source>
</evidence>